<keyword evidence="5" id="KW-0114">cAMP</keyword>
<feature type="binding site" evidence="8">
    <location>
        <position position="431"/>
    </location>
    <ligand>
        <name>Zn(2+)</name>
        <dbReference type="ChEBI" id="CHEBI:29105"/>
        <label>2</label>
    </ligand>
</feature>
<dbReference type="PROSITE" id="PS00126">
    <property type="entry name" value="PDEASE_I_1"/>
    <property type="match status" value="1"/>
</dbReference>
<evidence type="ECO:0000256" key="1">
    <source>
        <dbReference type="ARBA" id="ARBA00004703"/>
    </source>
</evidence>
<dbReference type="InterPro" id="IPR057304">
    <property type="entry name" value="PDE8-like_REC_N"/>
</dbReference>
<evidence type="ECO:0000256" key="6">
    <source>
        <dbReference type="PIRSR" id="PIRSR623088-1"/>
    </source>
</evidence>
<evidence type="ECO:0000256" key="8">
    <source>
        <dbReference type="PIRSR" id="PIRSR623088-3"/>
    </source>
</evidence>
<feature type="binding site" evidence="7">
    <location>
        <position position="553"/>
    </location>
    <ligand>
        <name>AMP</name>
        <dbReference type="ChEBI" id="CHEBI:456215"/>
    </ligand>
</feature>
<dbReference type="Pfam" id="PF00233">
    <property type="entry name" value="PDEase_I"/>
    <property type="match status" value="1"/>
</dbReference>
<dbReference type="InterPro" id="IPR036971">
    <property type="entry name" value="PDEase_catalytic_dom_sf"/>
</dbReference>
<dbReference type="PROSITE" id="PS51845">
    <property type="entry name" value="PDEASE_I_2"/>
    <property type="match status" value="1"/>
</dbReference>
<feature type="binding site" evidence="8">
    <location>
        <position position="553"/>
    </location>
    <ligand>
        <name>Zn(2+)</name>
        <dbReference type="ChEBI" id="CHEBI:29105"/>
        <label>1</label>
    </ligand>
</feature>
<comment type="cofactor">
    <cofactor evidence="9">
        <name>a divalent metal cation</name>
        <dbReference type="ChEBI" id="CHEBI:60240"/>
    </cofactor>
    <text evidence="9">Binds 2 divalent metal cations per subunit. Site 1 may preferentially bind zinc ions, while site 2 has a preference for magnesium and/or manganese ions.</text>
</comment>
<dbReference type="Ensembl" id="ENSZALT00000028087.1">
    <property type="protein sequence ID" value="ENSZALP00000021520.1"/>
    <property type="gene ID" value="ENSZALG00000016567.1"/>
</dbReference>
<feature type="binding site" evidence="8">
    <location>
        <position position="430"/>
    </location>
    <ligand>
        <name>Zn(2+)</name>
        <dbReference type="ChEBI" id="CHEBI:29105"/>
        <label>1</label>
    </ligand>
</feature>
<dbReference type="InterPro" id="IPR023174">
    <property type="entry name" value="PDEase_CS"/>
</dbReference>
<evidence type="ECO:0000313" key="11">
    <source>
        <dbReference type="Ensembl" id="ENSZALP00000021520.1"/>
    </source>
</evidence>
<dbReference type="Gene3D" id="1.10.1300.10">
    <property type="entry name" value="3'5'-cyclic nucleotide phosphodiesterase, catalytic domain"/>
    <property type="match status" value="1"/>
</dbReference>
<dbReference type="SMART" id="SM00471">
    <property type="entry name" value="HDc"/>
    <property type="match status" value="1"/>
</dbReference>
<feature type="binding site" evidence="7">
    <location>
        <position position="431"/>
    </location>
    <ligand>
        <name>AMP</name>
        <dbReference type="ChEBI" id="CHEBI:456215"/>
    </ligand>
</feature>
<feature type="binding site" evidence="7">
    <location>
        <position position="605"/>
    </location>
    <ligand>
        <name>AMP</name>
        <dbReference type="ChEBI" id="CHEBI:456215"/>
    </ligand>
</feature>
<feature type="active site" description="Proton donor" evidence="6">
    <location>
        <position position="390"/>
    </location>
</feature>
<gene>
    <name evidence="11" type="primary">PDE8B</name>
</gene>
<dbReference type="Pfam" id="PF23198">
    <property type="entry name" value="PDE8A_N"/>
    <property type="match status" value="2"/>
</dbReference>
<evidence type="ECO:0000256" key="4">
    <source>
        <dbReference type="ARBA" id="ARBA00022801"/>
    </source>
</evidence>
<dbReference type="InterPro" id="IPR003607">
    <property type="entry name" value="HD/PDEase_dom"/>
</dbReference>
<dbReference type="CDD" id="cd00077">
    <property type="entry name" value="HDc"/>
    <property type="match status" value="1"/>
</dbReference>
<dbReference type="Proteomes" id="UP000694413">
    <property type="component" value="Unassembled WGS sequence"/>
</dbReference>
<dbReference type="GO" id="GO:0046872">
    <property type="term" value="F:metal ion binding"/>
    <property type="evidence" value="ECO:0007669"/>
    <property type="project" value="UniProtKB-KW"/>
</dbReference>
<feature type="binding site" evidence="8">
    <location>
        <position position="394"/>
    </location>
    <ligand>
        <name>Zn(2+)</name>
        <dbReference type="ChEBI" id="CHEBI:29105"/>
        <label>1</label>
    </ligand>
</feature>
<dbReference type="EC" id="3.1.4.-" evidence="9"/>
<accession>A0A8D2NHP9</accession>
<dbReference type="PRINTS" id="PR00387">
    <property type="entry name" value="PDIESTERASE1"/>
</dbReference>
<comment type="pathway">
    <text evidence="1">Purine metabolism; 3',5'-cyclic AMP degradation; AMP from 3',5'-cyclic AMP: step 1/1.</text>
</comment>
<reference evidence="11" key="2">
    <citation type="submission" date="2025-09" db="UniProtKB">
        <authorList>
            <consortium name="Ensembl"/>
        </authorList>
    </citation>
    <scope>IDENTIFICATION</scope>
</reference>
<evidence type="ECO:0000256" key="3">
    <source>
        <dbReference type="ARBA" id="ARBA00022723"/>
    </source>
</evidence>
<dbReference type="FunFam" id="1.10.1300.10:FF:000002">
    <property type="entry name" value="Phosphodiesterase"/>
    <property type="match status" value="1"/>
</dbReference>
<feature type="binding site" evidence="7">
    <location>
        <begin position="390"/>
        <end position="394"/>
    </location>
    <ligand>
        <name>AMP</name>
        <dbReference type="ChEBI" id="CHEBI:456215"/>
    </ligand>
</feature>
<name>A0A8D2NHP9_ZONAL</name>
<evidence type="ECO:0000313" key="12">
    <source>
        <dbReference type="Proteomes" id="UP000694413"/>
    </source>
</evidence>
<dbReference type="PANTHER" id="PTHR11347">
    <property type="entry name" value="CYCLIC NUCLEOTIDE PHOSPHODIESTERASE"/>
    <property type="match status" value="1"/>
</dbReference>
<evidence type="ECO:0000256" key="7">
    <source>
        <dbReference type="PIRSR" id="PIRSR623088-2"/>
    </source>
</evidence>
<keyword evidence="12" id="KW-1185">Reference proteome</keyword>
<reference evidence="11" key="1">
    <citation type="submission" date="2025-08" db="UniProtKB">
        <authorList>
            <consortium name="Ensembl"/>
        </authorList>
    </citation>
    <scope>IDENTIFICATION</scope>
</reference>
<comment type="similarity">
    <text evidence="2">Belongs to the cyclic nucleotide phosphodiesterase family. PDE8 subfamily.</text>
</comment>
<organism evidence="11 12">
    <name type="scientific">Zonotrichia albicollis</name>
    <name type="common">White-throated sparrow</name>
    <name type="synonym">Fringilla albicollis</name>
    <dbReference type="NCBI Taxonomy" id="44394"/>
    <lineage>
        <taxon>Eukaryota</taxon>
        <taxon>Metazoa</taxon>
        <taxon>Chordata</taxon>
        <taxon>Craniata</taxon>
        <taxon>Vertebrata</taxon>
        <taxon>Euteleostomi</taxon>
        <taxon>Archelosauria</taxon>
        <taxon>Archosauria</taxon>
        <taxon>Dinosauria</taxon>
        <taxon>Saurischia</taxon>
        <taxon>Theropoda</taxon>
        <taxon>Coelurosauria</taxon>
        <taxon>Aves</taxon>
        <taxon>Neognathae</taxon>
        <taxon>Neoaves</taxon>
        <taxon>Telluraves</taxon>
        <taxon>Australaves</taxon>
        <taxon>Passeriformes</taxon>
        <taxon>Passerellidae</taxon>
        <taxon>Zonotrichia</taxon>
    </lineage>
</organism>
<evidence type="ECO:0000256" key="5">
    <source>
        <dbReference type="ARBA" id="ARBA00023149"/>
    </source>
</evidence>
<protein>
    <recommendedName>
        <fullName evidence="9">Phosphodiesterase</fullName>
        <ecNumber evidence="9">3.1.4.-</ecNumber>
    </recommendedName>
</protein>
<keyword evidence="4 9" id="KW-0378">Hydrolase</keyword>
<dbReference type="GO" id="GO:0004115">
    <property type="term" value="F:3',5'-cyclic-AMP phosphodiesterase activity"/>
    <property type="evidence" value="ECO:0007669"/>
    <property type="project" value="UniProtKB-ARBA"/>
</dbReference>
<evidence type="ECO:0000256" key="9">
    <source>
        <dbReference type="RuleBase" id="RU363067"/>
    </source>
</evidence>
<dbReference type="SUPFAM" id="SSF109604">
    <property type="entry name" value="HD-domain/PDEase-like"/>
    <property type="match status" value="1"/>
</dbReference>
<feature type="binding site" evidence="8">
    <location>
        <position position="431"/>
    </location>
    <ligand>
        <name>Zn(2+)</name>
        <dbReference type="ChEBI" id="CHEBI:29105"/>
        <label>1</label>
    </ligand>
</feature>
<proteinExistence type="inferred from homology"/>
<keyword evidence="3 8" id="KW-0479">Metal-binding</keyword>
<dbReference type="InterPro" id="IPR002073">
    <property type="entry name" value="PDEase_catalytic_dom"/>
</dbReference>
<feature type="domain" description="PDEase" evidence="10">
    <location>
        <begin position="314"/>
        <end position="647"/>
    </location>
</feature>
<sequence>MTMKKKSVFLYQASTAEVQVGPMRLTQYPIQVLLIFAKEDNQSNGFWWACDRAGYRCNVAWTLESALECFLDKHQEIIVIDHRNSKYFDAEDICRSIRATELSEHTVILAVQFMENSSVTACYNELVQIEHGEVRSQFKLRACNALFTALDHCQEAVEITSEDHVIQVGREIFCFVLTESGSYKCKNRRKDSVDVKSITSQSSDAPSLQTRRYSSMARIHSMTIEAPITKVINIINAAQENSPITVAEALDRVLEILRTTELYSPQLGTKDEDPHTSDLVGGLMNDGLRRLSGNEYVFSKNMNLSHTHLPVPNTISDVPPCIAQLLDNEESWDFNIFELEAVTNKRPLVYLGLKVFARFGVSEFLNCSEATLRAWLQVIEANYHSSNSYHNSTHAADVLHATAFFLGKERVKGSLDHLDEVAALIAATIHDVDHPGRTNSFLCNAGSELAVLYNDTAVLESHHTALAFQLTTKDSKYNIFKNIDRNRYRTLRQAIIDMVLATEMTKHFEHVNKFVNSINKPMNDGSNTECTTNIKNFPDNQTLIKRMMIKCADVANPCRPLELCIEWAGRISEEYFAQTDEEKRQGLPVVMPVFDRNTCSIPKSQISFIDYFITDMFDAWDAFAHLPVLMQHLANNYKHWKTLDDLKCKSLRLPSENNN</sequence>
<dbReference type="AlphaFoldDB" id="A0A8D2NHP9"/>
<evidence type="ECO:0000256" key="2">
    <source>
        <dbReference type="ARBA" id="ARBA00006437"/>
    </source>
</evidence>
<dbReference type="InterPro" id="IPR023088">
    <property type="entry name" value="PDEase"/>
</dbReference>
<dbReference type="GO" id="GO:0007165">
    <property type="term" value="P:signal transduction"/>
    <property type="evidence" value="ECO:0007669"/>
    <property type="project" value="InterPro"/>
</dbReference>
<evidence type="ECO:0000259" key="10">
    <source>
        <dbReference type="PROSITE" id="PS51845"/>
    </source>
</evidence>